<organism evidence="2 3">
    <name type="scientific">Frankliniella fusca</name>
    <dbReference type="NCBI Taxonomy" id="407009"/>
    <lineage>
        <taxon>Eukaryota</taxon>
        <taxon>Metazoa</taxon>
        <taxon>Ecdysozoa</taxon>
        <taxon>Arthropoda</taxon>
        <taxon>Hexapoda</taxon>
        <taxon>Insecta</taxon>
        <taxon>Pterygota</taxon>
        <taxon>Neoptera</taxon>
        <taxon>Paraneoptera</taxon>
        <taxon>Thysanoptera</taxon>
        <taxon>Terebrantia</taxon>
        <taxon>Thripoidea</taxon>
        <taxon>Thripidae</taxon>
        <taxon>Frankliniella</taxon>
    </lineage>
</organism>
<reference evidence="2" key="1">
    <citation type="submission" date="2021-07" db="EMBL/GenBank/DDBJ databases">
        <authorList>
            <person name="Catto M.A."/>
            <person name="Jacobson A."/>
            <person name="Kennedy G."/>
            <person name="Labadie P."/>
            <person name="Hunt B.G."/>
            <person name="Srinivasan R."/>
        </authorList>
    </citation>
    <scope>NUCLEOTIDE SEQUENCE</scope>
    <source>
        <strain evidence="2">PL_HMW_Pooled</strain>
        <tissue evidence="2">Head</tissue>
    </source>
</reference>
<protein>
    <submittedName>
        <fullName evidence="2">UPF0753 protein</fullName>
    </submittedName>
</protein>
<proteinExistence type="predicted"/>
<feature type="compositionally biased region" description="Basic and acidic residues" evidence="1">
    <location>
        <begin position="37"/>
        <end position="52"/>
    </location>
</feature>
<evidence type="ECO:0000313" key="2">
    <source>
        <dbReference type="EMBL" id="KAK3917604.1"/>
    </source>
</evidence>
<dbReference type="EMBL" id="JAHWGI010000767">
    <property type="protein sequence ID" value="KAK3917604.1"/>
    <property type="molecule type" value="Genomic_DNA"/>
</dbReference>
<dbReference type="AlphaFoldDB" id="A0AAE1HAM8"/>
<feature type="compositionally biased region" description="Pro residues" evidence="1">
    <location>
        <begin position="171"/>
        <end position="181"/>
    </location>
</feature>
<keyword evidence="3" id="KW-1185">Reference proteome</keyword>
<feature type="region of interest" description="Disordered" evidence="1">
    <location>
        <begin position="1"/>
        <end position="76"/>
    </location>
</feature>
<gene>
    <name evidence="2" type="ORF">KUF71_007083</name>
</gene>
<comment type="caution">
    <text evidence="2">The sequence shown here is derived from an EMBL/GenBank/DDBJ whole genome shotgun (WGS) entry which is preliminary data.</text>
</comment>
<feature type="region of interest" description="Disordered" evidence="1">
    <location>
        <begin position="161"/>
        <end position="204"/>
    </location>
</feature>
<evidence type="ECO:0000256" key="1">
    <source>
        <dbReference type="SAM" id="MobiDB-lite"/>
    </source>
</evidence>
<evidence type="ECO:0000313" key="3">
    <source>
        <dbReference type="Proteomes" id="UP001219518"/>
    </source>
</evidence>
<name>A0AAE1HAM8_9NEOP</name>
<dbReference type="Proteomes" id="UP001219518">
    <property type="component" value="Unassembled WGS sequence"/>
</dbReference>
<reference evidence="2" key="2">
    <citation type="journal article" date="2023" name="BMC Genomics">
        <title>Pest status, molecular evolution, and epigenetic factors derived from the genome assembly of Frankliniella fusca, a thysanopteran phytovirus vector.</title>
        <authorList>
            <person name="Catto M.A."/>
            <person name="Labadie P.E."/>
            <person name="Jacobson A.L."/>
            <person name="Kennedy G.G."/>
            <person name="Srinivasan R."/>
            <person name="Hunt B.G."/>
        </authorList>
    </citation>
    <scope>NUCLEOTIDE SEQUENCE</scope>
    <source>
        <strain evidence="2">PL_HMW_Pooled</strain>
    </source>
</reference>
<feature type="non-terminal residue" evidence="2">
    <location>
        <position position="204"/>
    </location>
</feature>
<sequence length="204" mass="22658">SWTGPGRARIRPDAFWTGQDPSRSARDGPGYLWTHSGPERIRPDMSRTDQDTSGRVLDGPAYARTRSGTGRNSSGRDLDGHGYVWTRWTDLGRVLETLDEARTCLGHAGRIETEDEFRMLLGHQGHLRRNCTTMNAGHRGRDGDRVPDGCDVVGSSPRSFRHFDGRHRLPLRPPMTPPSSPETPKARSDAKTRPHSVAIDAVLT</sequence>
<feature type="non-terminal residue" evidence="2">
    <location>
        <position position="1"/>
    </location>
</feature>
<accession>A0AAE1HAM8</accession>